<dbReference type="Proteomes" id="UP000265566">
    <property type="component" value="Chromosome 3"/>
</dbReference>
<reference evidence="6" key="3">
    <citation type="submission" date="2015-04" db="UniProtKB">
        <authorList>
            <consortium name="EnsemblPlants"/>
        </authorList>
    </citation>
    <scope>IDENTIFICATION</scope>
    <source>
        <strain evidence="6">cv. Jemalong A17</strain>
    </source>
</reference>
<reference evidence="4 7" key="1">
    <citation type="journal article" date="2011" name="Nature">
        <title>The Medicago genome provides insight into the evolution of rhizobial symbioses.</title>
        <authorList>
            <person name="Young N.D."/>
            <person name="Debelle F."/>
            <person name="Oldroyd G.E."/>
            <person name="Geurts R."/>
            <person name="Cannon S.B."/>
            <person name="Udvardi M.K."/>
            <person name="Benedito V.A."/>
            <person name="Mayer K.F."/>
            <person name="Gouzy J."/>
            <person name="Schoof H."/>
            <person name="Van de Peer Y."/>
            <person name="Proost S."/>
            <person name="Cook D.R."/>
            <person name="Meyers B.C."/>
            <person name="Spannagl M."/>
            <person name="Cheung F."/>
            <person name="De Mita S."/>
            <person name="Krishnakumar V."/>
            <person name="Gundlach H."/>
            <person name="Zhou S."/>
            <person name="Mudge J."/>
            <person name="Bharti A.K."/>
            <person name="Murray J.D."/>
            <person name="Naoumkina M.A."/>
            <person name="Rosen B."/>
            <person name="Silverstein K.A."/>
            <person name="Tang H."/>
            <person name="Rombauts S."/>
            <person name="Zhao P.X."/>
            <person name="Zhou P."/>
            <person name="Barbe V."/>
            <person name="Bardou P."/>
            <person name="Bechner M."/>
            <person name="Bellec A."/>
            <person name="Berger A."/>
            <person name="Berges H."/>
            <person name="Bidwell S."/>
            <person name="Bisseling T."/>
            <person name="Choisne N."/>
            <person name="Couloux A."/>
            <person name="Denny R."/>
            <person name="Deshpande S."/>
            <person name="Dai X."/>
            <person name="Doyle J.J."/>
            <person name="Dudez A.M."/>
            <person name="Farmer A.D."/>
            <person name="Fouteau S."/>
            <person name="Franken C."/>
            <person name="Gibelin C."/>
            <person name="Gish J."/>
            <person name="Goldstein S."/>
            <person name="Gonzalez A.J."/>
            <person name="Green P.J."/>
            <person name="Hallab A."/>
            <person name="Hartog M."/>
            <person name="Hua A."/>
            <person name="Humphray S.J."/>
            <person name="Jeong D.H."/>
            <person name="Jing Y."/>
            <person name="Jocker A."/>
            <person name="Kenton S.M."/>
            <person name="Kim D.J."/>
            <person name="Klee K."/>
            <person name="Lai H."/>
            <person name="Lang C."/>
            <person name="Lin S."/>
            <person name="Macmil S.L."/>
            <person name="Magdelenat G."/>
            <person name="Matthews L."/>
            <person name="McCorrison J."/>
            <person name="Monaghan E.L."/>
            <person name="Mun J.H."/>
            <person name="Najar F.Z."/>
            <person name="Nicholson C."/>
            <person name="Noirot C."/>
            <person name="O'Bleness M."/>
            <person name="Paule C.R."/>
            <person name="Poulain J."/>
            <person name="Prion F."/>
            <person name="Qin B."/>
            <person name="Qu C."/>
            <person name="Retzel E.F."/>
            <person name="Riddle C."/>
            <person name="Sallet E."/>
            <person name="Samain S."/>
            <person name="Samson N."/>
            <person name="Sanders I."/>
            <person name="Saurat O."/>
            <person name="Scarpelli C."/>
            <person name="Schiex T."/>
            <person name="Segurens B."/>
            <person name="Severin A.J."/>
            <person name="Sherrier D.J."/>
            <person name="Shi R."/>
            <person name="Sims S."/>
            <person name="Singer S.R."/>
            <person name="Sinharoy S."/>
            <person name="Sterck L."/>
            <person name="Viollet A."/>
            <person name="Wang B.B."/>
            <person name="Wang K."/>
            <person name="Wang M."/>
            <person name="Wang X."/>
            <person name="Warfsmann J."/>
            <person name="Weissenbach J."/>
            <person name="White D.D."/>
            <person name="White J.D."/>
            <person name="Wiley G.B."/>
            <person name="Wincker P."/>
            <person name="Xing Y."/>
            <person name="Yang L."/>
            <person name="Yao Z."/>
            <person name="Ying F."/>
            <person name="Zhai J."/>
            <person name="Zhou L."/>
            <person name="Zuber A."/>
            <person name="Denarie J."/>
            <person name="Dixon R.A."/>
            <person name="May G.D."/>
            <person name="Schwartz D.C."/>
            <person name="Rogers J."/>
            <person name="Quetier F."/>
            <person name="Town C.D."/>
            <person name="Roe B.A."/>
        </authorList>
    </citation>
    <scope>NUCLEOTIDE SEQUENCE [LARGE SCALE GENOMIC DNA]</scope>
    <source>
        <strain evidence="4">A17</strain>
        <strain evidence="6 7">cv. Jemalong A17</strain>
    </source>
</reference>
<feature type="domain" description="Coilin N-terminal" evidence="2">
    <location>
        <begin position="18"/>
        <end position="189"/>
    </location>
</feature>
<feature type="compositionally biased region" description="Acidic residues" evidence="1">
    <location>
        <begin position="331"/>
        <end position="340"/>
    </location>
</feature>
<gene>
    <name evidence="6" type="primary">11427783</name>
    <name evidence="4" type="ordered locus">MTR_3g086550</name>
    <name evidence="5" type="ORF">MtrunA17_Chr3g0123511</name>
</gene>
<keyword evidence="7" id="KW-1185">Reference proteome</keyword>
<feature type="compositionally biased region" description="Basic and acidic residues" evidence="1">
    <location>
        <begin position="414"/>
        <end position="432"/>
    </location>
</feature>
<dbReference type="HOGENOM" id="CLU_018167_1_0_1"/>
<feature type="compositionally biased region" description="Basic residues" evidence="1">
    <location>
        <begin position="262"/>
        <end position="276"/>
    </location>
</feature>
<evidence type="ECO:0000313" key="4">
    <source>
        <dbReference type="EMBL" id="AES72147.1"/>
    </source>
</evidence>
<dbReference type="eggNOG" id="ENOG502QVBB">
    <property type="taxonomic scope" value="Eukaryota"/>
</dbReference>
<dbReference type="KEGG" id="mtr:11427783"/>
<dbReference type="AlphaFoldDB" id="G7J354"/>
<feature type="compositionally biased region" description="Polar residues" evidence="1">
    <location>
        <begin position="433"/>
        <end position="449"/>
    </location>
</feature>
<dbReference type="GO" id="GO:0030619">
    <property type="term" value="F:U1 snRNA binding"/>
    <property type="evidence" value="ECO:0000318"/>
    <property type="project" value="GO_Central"/>
</dbReference>
<dbReference type="InterPro" id="IPR024822">
    <property type="entry name" value="Coilin"/>
</dbReference>
<feature type="compositionally biased region" description="Basic and acidic residues" evidence="1">
    <location>
        <begin position="522"/>
        <end position="538"/>
    </location>
</feature>
<feature type="compositionally biased region" description="Basic and acidic residues" evidence="1">
    <location>
        <begin position="384"/>
        <end position="396"/>
    </location>
</feature>
<feature type="compositionally biased region" description="Basic residues" evidence="1">
    <location>
        <begin position="173"/>
        <end position="191"/>
    </location>
</feature>
<dbReference type="GO" id="GO:0030620">
    <property type="term" value="F:U2 snRNA binding"/>
    <property type="evidence" value="ECO:0000318"/>
    <property type="project" value="GO_Central"/>
</dbReference>
<name>G7J354_MEDTR</name>
<feature type="compositionally biased region" description="Polar residues" evidence="1">
    <location>
        <begin position="509"/>
        <end position="521"/>
    </location>
</feature>
<dbReference type="Pfam" id="PF23086">
    <property type="entry name" value="Tudor_Coilin"/>
    <property type="match status" value="1"/>
</dbReference>
<reference evidence="4 7" key="2">
    <citation type="journal article" date="2014" name="BMC Genomics">
        <title>An improved genome release (version Mt4.0) for the model legume Medicago truncatula.</title>
        <authorList>
            <person name="Tang H."/>
            <person name="Krishnakumar V."/>
            <person name="Bidwell S."/>
            <person name="Rosen B."/>
            <person name="Chan A."/>
            <person name="Zhou S."/>
            <person name="Gentzbittel L."/>
            <person name="Childs K.L."/>
            <person name="Yandell M."/>
            <person name="Gundlach H."/>
            <person name="Mayer K.F."/>
            <person name="Schwartz D.C."/>
            <person name="Town C.D."/>
        </authorList>
    </citation>
    <scope>GENOME REANNOTATION</scope>
    <source>
        <strain evidence="6 7">cv. Jemalong A17</strain>
    </source>
</reference>
<feature type="region of interest" description="Disordered" evidence="1">
    <location>
        <begin position="142"/>
        <end position="560"/>
    </location>
</feature>
<feature type="compositionally biased region" description="Polar residues" evidence="1">
    <location>
        <begin position="541"/>
        <end position="551"/>
    </location>
</feature>
<dbReference type="PANTHER" id="PTHR15197">
    <property type="entry name" value="COILIN P80"/>
    <property type="match status" value="1"/>
</dbReference>
<dbReference type="PANTHER" id="PTHR15197:SF0">
    <property type="entry name" value="COILIN"/>
    <property type="match status" value="1"/>
</dbReference>
<evidence type="ECO:0000256" key="1">
    <source>
        <dbReference type="SAM" id="MobiDB-lite"/>
    </source>
</evidence>
<dbReference type="OrthoDB" id="74813at2759"/>
<organism evidence="4 7">
    <name type="scientific">Medicago truncatula</name>
    <name type="common">Barrel medic</name>
    <name type="synonym">Medicago tribuloides</name>
    <dbReference type="NCBI Taxonomy" id="3880"/>
    <lineage>
        <taxon>Eukaryota</taxon>
        <taxon>Viridiplantae</taxon>
        <taxon>Streptophyta</taxon>
        <taxon>Embryophyta</taxon>
        <taxon>Tracheophyta</taxon>
        <taxon>Spermatophyta</taxon>
        <taxon>Magnoliopsida</taxon>
        <taxon>eudicotyledons</taxon>
        <taxon>Gunneridae</taxon>
        <taxon>Pentapetalae</taxon>
        <taxon>rosids</taxon>
        <taxon>fabids</taxon>
        <taxon>Fabales</taxon>
        <taxon>Fabaceae</taxon>
        <taxon>Papilionoideae</taxon>
        <taxon>50 kb inversion clade</taxon>
        <taxon>NPAAA clade</taxon>
        <taxon>Hologalegina</taxon>
        <taxon>IRL clade</taxon>
        <taxon>Trifolieae</taxon>
        <taxon>Medicago</taxon>
    </lineage>
</organism>
<evidence type="ECO:0000313" key="6">
    <source>
        <dbReference type="EnsemblPlants" id="AES72147"/>
    </source>
</evidence>
<evidence type="ECO:0000259" key="3">
    <source>
        <dbReference type="Pfam" id="PF23086"/>
    </source>
</evidence>
<feature type="compositionally biased region" description="Basic and acidic residues" evidence="1">
    <location>
        <begin position="202"/>
        <end position="228"/>
    </location>
</feature>
<proteinExistence type="predicted"/>
<evidence type="ECO:0000313" key="7">
    <source>
        <dbReference type="Proteomes" id="UP000002051"/>
    </source>
</evidence>
<feature type="compositionally biased region" description="Polar residues" evidence="1">
    <location>
        <begin position="229"/>
        <end position="253"/>
    </location>
</feature>
<dbReference type="Proteomes" id="UP000002051">
    <property type="component" value="Chromosome 3"/>
</dbReference>
<dbReference type="Pfam" id="PF15862">
    <property type="entry name" value="Coilin_N"/>
    <property type="match status" value="1"/>
</dbReference>
<dbReference type="ExpressionAtlas" id="G7J354">
    <property type="expression patterns" value="differential"/>
</dbReference>
<feature type="domain" description="Coilin tudor" evidence="3">
    <location>
        <begin position="560"/>
        <end position="667"/>
    </location>
</feature>
<feature type="region of interest" description="Disordered" evidence="1">
    <location>
        <begin position="735"/>
        <end position="759"/>
    </location>
</feature>
<dbReference type="InterPro" id="IPR056398">
    <property type="entry name" value="Tudor_Coilin"/>
</dbReference>
<dbReference type="PaxDb" id="3880-AES72147"/>
<feature type="compositionally biased region" description="Polar residues" evidence="1">
    <location>
        <begin position="475"/>
        <end position="487"/>
    </location>
</feature>
<protein>
    <submittedName>
        <fullName evidence="5">Putative coilin</fullName>
    </submittedName>
</protein>
<dbReference type="InterPro" id="IPR031722">
    <property type="entry name" value="Coilin_N"/>
</dbReference>
<dbReference type="EnsemblPlants" id="AES72147">
    <property type="protein sequence ID" value="AES72147"/>
    <property type="gene ID" value="MTR_3g086550"/>
</dbReference>
<evidence type="ECO:0000313" key="8">
    <source>
        <dbReference type="Proteomes" id="UP000265566"/>
    </source>
</evidence>
<evidence type="ECO:0000313" key="5">
    <source>
        <dbReference type="EMBL" id="RHN69330.1"/>
    </source>
</evidence>
<dbReference type="EMBL" id="PSQE01000003">
    <property type="protein sequence ID" value="RHN69330.1"/>
    <property type="molecule type" value="Genomic_DNA"/>
</dbReference>
<feature type="region of interest" description="Disordered" evidence="1">
    <location>
        <begin position="684"/>
        <end position="708"/>
    </location>
</feature>
<feature type="region of interest" description="Disordered" evidence="1">
    <location>
        <begin position="628"/>
        <end position="649"/>
    </location>
</feature>
<evidence type="ECO:0000259" key="2">
    <source>
        <dbReference type="Pfam" id="PF15862"/>
    </source>
</evidence>
<dbReference type="Gramene" id="rna17781">
    <property type="protein sequence ID" value="RHN69330.1"/>
    <property type="gene ID" value="gene17781"/>
</dbReference>
<dbReference type="OMA" id="CEYKKQT"/>
<feature type="compositionally biased region" description="Acidic residues" evidence="1">
    <location>
        <begin position="144"/>
        <end position="158"/>
    </location>
</feature>
<dbReference type="STRING" id="3880.G7J354"/>
<dbReference type="EMBL" id="CM001219">
    <property type="protein sequence ID" value="AES72147.1"/>
    <property type="molecule type" value="Genomic_DNA"/>
</dbReference>
<feature type="compositionally biased region" description="Basic and acidic residues" evidence="1">
    <location>
        <begin position="277"/>
        <end position="311"/>
    </location>
</feature>
<dbReference type="GO" id="GO:0000387">
    <property type="term" value="P:spliceosomal snRNP assembly"/>
    <property type="evidence" value="ECO:0000318"/>
    <property type="project" value="GO_Central"/>
</dbReference>
<feature type="compositionally biased region" description="Basic and acidic residues" evidence="1">
    <location>
        <begin position="465"/>
        <end position="474"/>
    </location>
</feature>
<feature type="compositionally biased region" description="Basic and acidic residues" evidence="1">
    <location>
        <begin position="739"/>
        <end position="753"/>
    </location>
</feature>
<reference evidence="5" key="5">
    <citation type="journal article" date="2018" name="Nat. Plants">
        <title>Whole-genome landscape of Medicago truncatula symbiotic genes.</title>
        <authorList>
            <person name="Pecrix Y."/>
            <person name="Gamas P."/>
            <person name="Carrere S."/>
        </authorList>
    </citation>
    <scope>NUCLEOTIDE SEQUENCE</scope>
    <source>
        <tissue evidence="5">Leaves</tissue>
    </source>
</reference>
<sequence length="782" mass="88638">MVTESDKTATLTMMSNKVRLRLLFDDRNMLSKSKKKEGLKCCWFLLKPHLTTISDLASHILAVFRLHRNCPDGITLSMDGFVLPSFESTCILKDKDIVCVKKKGSMLTGSKPAMLPSETHENQLIELPKLLAIEGFQEKREEYETISEDDDDDNDQSEDVVNVESKLDGNATSKKRKASKKLKSPSKKKIKMSTTENLADIPEAHEEENGSVKDCTHRKASLAKKDIGKSSTLSCQKNDKSGSTSEETRSLQPQDEGEPKKLPSRSARRKKAKRKWLRELKLKEKEKEKEKENENEKDKLHPSQVLEKDDQQIPIKDNNGKVSDVRQQSNEESEADDDMVPVEIRPGHIRFQPRGKDLAAPENQLPVDTFQWNGTTSKKKGQKWGKERTSSHKQDDYEPSSQDGHAAQWRGTVSKKDPKWGKERTSSHKQNDYEQSSQDGRTVQWSGTASKKKDQIWGKGWTSSHKQDDHEQSSQDRPTVQRNGTISKDQKWGKEKTSAHKHDHEQSSQDRPTVQWNGTISKDQKWGKEKTSAHKQDDCEQSSQDRPTDQNAGKKRTFDAVDFEKLTPYTDLPKEGNVIAYRLIELSESWTPELSSFRVGKTTQYDSKSNRIWLQPVSEFPFDFWKKIDDMDEDGSPSQSDPSPYQEDGSLEIDYASLADVRIIKHGHSDLATVVAHSDAFVTPTKATNNSTDEKPADNETAAGSSKPQIEGHVTAKENGEVNVWDEINEALKAKKTRLSQEDRWKKEGDSSENRSWSQRALRCSALGPTMALLRSQNGFKK</sequence>
<accession>G7J354</accession>
<reference evidence="8" key="4">
    <citation type="journal article" date="2018" name="Nat. Plants">
        <title>Whole-genome landscape of Medicago truncatula symbiotic genes.</title>
        <authorList>
            <person name="Pecrix Y."/>
            <person name="Staton S.E."/>
            <person name="Sallet E."/>
            <person name="Lelandais-Briere C."/>
            <person name="Moreau S."/>
            <person name="Carrere S."/>
            <person name="Blein T."/>
            <person name="Jardinaud M.F."/>
            <person name="Latrasse D."/>
            <person name="Zouine M."/>
            <person name="Zahm M."/>
            <person name="Kreplak J."/>
            <person name="Mayjonade B."/>
            <person name="Satge C."/>
            <person name="Perez M."/>
            <person name="Cauet S."/>
            <person name="Marande W."/>
            <person name="Chantry-Darmon C."/>
            <person name="Lopez-Roques C."/>
            <person name="Bouchez O."/>
            <person name="Berard A."/>
            <person name="Debelle F."/>
            <person name="Munos S."/>
            <person name="Bendahmane A."/>
            <person name="Berges H."/>
            <person name="Niebel A."/>
            <person name="Buitink J."/>
            <person name="Frugier F."/>
            <person name="Benhamed M."/>
            <person name="Crespi M."/>
            <person name="Gouzy J."/>
            <person name="Gamas P."/>
        </authorList>
    </citation>
    <scope>NUCLEOTIDE SEQUENCE [LARGE SCALE GENOMIC DNA]</scope>
    <source>
        <strain evidence="8">cv. Jemalong A17</strain>
    </source>
</reference>
<feature type="compositionally biased region" description="Basic and acidic residues" evidence="1">
    <location>
        <begin position="488"/>
        <end position="508"/>
    </location>
</feature>
<dbReference type="GO" id="GO:0015030">
    <property type="term" value="C:Cajal body"/>
    <property type="evidence" value="ECO:0000318"/>
    <property type="project" value="GO_Central"/>
</dbReference>